<dbReference type="InterPro" id="IPR039664">
    <property type="entry name" value="GRB/APBB1IP"/>
</dbReference>
<dbReference type="Pfam" id="PF08947">
    <property type="entry name" value="BPS"/>
    <property type="match status" value="1"/>
</dbReference>
<dbReference type="PANTHER" id="PTHR11243:SF25">
    <property type="entry name" value="GROWTH FACTOR RECEPTOR-BOUND PROTEIN 7"/>
    <property type="match status" value="1"/>
</dbReference>
<evidence type="ECO:0000259" key="2">
    <source>
        <dbReference type="Pfam" id="PF08947"/>
    </source>
</evidence>
<accession>A0ABV0MR44</accession>
<dbReference type="SUPFAM" id="SSF55550">
    <property type="entry name" value="SH2 domain"/>
    <property type="match status" value="1"/>
</dbReference>
<dbReference type="Proteomes" id="UP001476798">
    <property type="component" value="Unassembled WGS sequence"/>
</dbReference>
<reference evidence="3 4" key="1">
    <citation type="submission" date="2021-06" db="EMBL/GenBank/DDBJ databases">
        <authorList>
            <person name="Palmer J.M."/>
        </authorList>
    </citation>
    <scope>NUCLEOTIDE SEQUENCE [LARGE SCALE GENOMIC DNA]</scope>
    <source>
        <strain evidence="3 4">GA_2019</strain>
        <tissue evidence="3">Muscle</tissue>
    </source>
</reference>
<sequence>CFFPEAMVSDSTDTMKRMTSQEFIQPNSEDSLVAMDFSGKAGGRVIENPTEAQSAEQEEGQAWRVRKNNFQCCQSNMNSEPWTSSVHKTHPWFHGGLSRKEAERLIEKQGLADG</sequence>
<proteinExistence type="predicted"/>
<organism evidence="3 4">
    <name type="scientific">Goodea atripinnis</name>
    <dbReference type="NCBI Taxonomy" id="208336"/>
    <lineage>
        <taxon>Eukaryota</taxon>
        <taxon>Metazoa</taxon>
        <taxon>Chordata</taxon>
        <taxon>Craniata</taxon>
        <taxon>Vertebrata</taxon>
        <taxon>Euteleostomi</taxon>
        <taxon>Actinopterygii</taxon>
        <taxon>Neopterygii</taxon>
        <taxon>Teleostei</taxon>
        <taxon>Neoteleostei</taxon>
        <taxon>Acanthomorphata</taxon>
        <taxon>Ovalentaria</taxon>
        <taxon>Atherinomorphae</taxon>
        <taxon>Cyprinodontiformes</taxon>
        <taxon>Goodeidae</taxon>
        <taxon>Goodea</taxon>
    </lineage>
</organism>
<dbReference type="InterPro" id="IPR015042">
    <property type="entry name" value="BPS-dom"/>
</dbReference>
<evidence type="ECO:0000313" key="3">
    <source>
        <dbReference type="EMBL" id="MEQ2161159.1"/>
    </source>
</evidence>
<dbReference type="InterPro" id="IPR036860">
    <property type="entry name" value="SH2_dom_sf"/>
</dbReference>
<gene>
    <name evidence="3" type="ORF">GOODEAATRI_006963</name>
</gene>
<comment type="caution">
    <text evidence="3">The sequence shown here is derived from an EMBL/GenBank/DDBJ whole genome shotgun (WGS) entry which is preliminary data.</text>
</comment>
<dbReference type="PANTHER" id="PTHR11243">
    <property type="entry name" value="GROWTH FACTOR RECEPTOR-BOUND PROTEIN"/>
    <property type="match status" value="1"/>
</dbReference>
<evidence type="ECO:0000313" key="4">
    <source>
        <dbReference type="Proteomes" id="UP001476798"/>
    </source>
</evidence>
<protein>
    <recommendedName>
        <fullName evidence="2">BPS (Between PH and SH2) domain-containing protein</fullName>
    </recommendedName>
</protein>
<dbReference type="EMBL" id="JAHRIO010010338">
    <property type="protein sequence ID" value="MEQ2161159.1"/>
    <property type="molecule type" value="Genomic_DNA"/>
</dbReference>
<feature type="non-terminal residue" evidence="3">
    <location>
        <position position="1"/>
    </location>
</feature>
<dbReference type="Gene3D" id="3.30.505.10">
    <property type="entry name" value="SH2 domain"/>
    <property type="match status" value="1"/>
</dbReference>
<name>A0ABV0MR44_9TELE</name>
<feature type="region of interest" description="Disordered" evidence="1">
    <location>
        <begin position="42"/>
        <end position="61"/>
    </location>
</feature>
<feature type="domain" description="BPS (Between PH and SH2)" evidence="2">
    <location>
        <begin position="28"/>
        <end position="68"/>
    </location>
</feature>
<evidence type="ECO:0000256" key="1">
    <source>
        <dbReference type="SAM" id="MobiDB-lite"/>
    </source>
</evidence>
<keyword evidence="4" id="KW-1185">Reference proteome</keyword>